<dbReference type="GO" id="GO:0000930">
    <property type="term" value="C:gamma-tubulin complex"/>
    <property type="evidence" value="ECO:0007669"/>
    <property type="project" value="TreeGrafter"/>
</dbReference>
<sequence length="136" mass="16201">MIKQRKQQRREQQQYSHDLLVKDTNTLFQNLANYLNNELLVTSEDYKLLHQMNLLTKDKYADMTAMTSQLVASMNELQLKYKSFEPHLNKIDEIEVSVNELEKTVILLNEYTKKLEAKFQYLQRVAKTPYKDKIIV</sequence>
<dbReference type="InterPro" id="IPR019269">
    <property type="entry name" value="BLOC1_su2"/>
</dbReference>
<organism evidence="2">
    <name type="scientific">Arcella intermedia</name>
    <dbReference type="NCBI Taxonomy" id="1963864"/>
    <lineage>
        <taxon>Eukaryota</taxon>
        <taxon>Amoebozoa</taxon>
        <taxon>Tubulinea</taxon>
        <taxon>Elardia</taxon>
        <taxon>Arcellinida</taxon>
        <taxon>Sphaerothecina</taxon>
        <taxon>Arcellidae</taxon>
        <taxon>Arcella</taxon>
    </lineage>
</organism>
<dbReference type="GO" id="GO:0016197">
    <property type="term" value="P:endosomal transport"/>
    <property type="evidence" value="ECO:0007669"/>
    <property type="project" value="TreeGrafter"/>
</dbReference>
<accession>A0A6B2LQJ2</accession>
<dbReference type="GO" id="GO:0032418">
    <property type="term" value="P:lysosome localization"/>
    <property type="evidence" value="ECO:0007669"/>
    <property type="project" value="TreeGrafter"/>
</dbReference>
<proteinExistence type="inferred from homology"/>
<dbReference type="GO" id="GO:0099078">
    <property type="term" value="C:BORC complex"/>
    <property type="evidence" value="ECO:0007669"/>
    <property type="project" value="TreeGrafter"/>
</dbReference>
<dbReference type="AlphaFoldDB" id="A0A6B2LQJ2"/>
<dbReference type="Pfam" id="PF10046">
    <property type="entry name" value="BLOC1_2"/>
    <property type="match status" value="1"/>
</dbReference>
<protein>
    <recommendedName>
        <fullName evidence="3">Biogenesis of lysosome-related organelles complex 1 subunit 2</fullName>
    </recommendedName>
</protein>
<evidence type="ECO:0000313" key="2">
    <source>
        <dbReference type="EMBL" id="NDV38978.1"/>
    </source>
</evidence>
<dbReference type="GO" id="GO:0043015">
    <property type="term" value="F:gamma-tubulin binding"/>
    <property type="evidence" value="ECO:0007669"/>
    <property type="project" value="TreeGrafter"/>
</dbReference>
<dbReference type="PANTHER" id="PTHR46479">
    <property type="entry name" value="BIOGENESIS OF LYSOSOME-RELATED ORGANELLES COMPLEX 1 SUBUNIT 2"/>
    <property type="match status" value="1"/>
</dbReference>
<reference evidence="2" key="1">
    <citation type="journal article" date="2020" name="J. Eukaryot. Microbiol.">
        <title>De novo Sequencing, Assembly and Annotation of the Transcriptome for the Free-Living Testate Amoeba Arcella intermedia.</title>
        <authorList>
            <person name="Ribeiro G.M."/>
            <person name="Porfirio-Sousa A.L."/>
            <person name="Maurer-Alcala X.X."/>
            <person name="Katz L.A."/>
            <person name="Lahr D.J.G."/>
        </authorList>
    </citation>
    <scope>NUCLEOTIDE SEQUENCE</scope>
</reference>
<dbReference type="EMBL" id="GIBP01010009">
    <property type="protein sequence ID" value="NDV38978.1"/>
    <property type="molecule type" value="Transcribed_RNA"/>
</dbReference>
<name>A0A6B2LQJ2_9EUKA</name>
<comment type="similarity">
    <text evidence="1">Belongs to the BLOC1S2 family.</text>
</comment>
<dbReference type="GO" id="GO:0031083">
    <property type="term" value="C:BLOC-1 complex"/>
    <property type="evidence" value="ECO:0007669"/>
    <property type="project" value="TreeGrafter"/>
</dbReference>
<evidence type="ECO:0000256" key="1">
    <source>
        <dbReference type="ARBA" id="ARBA00008468"/>
    </source>
</evidence>
<evidence type="ECO:0008006" key="3">
    <source>
        <dbReference type="Google" id="ProtNLM"/>
    </source>
</evidence>
<dbReference type="PANTHER" id="PTHR46479:SF1">
    <property type="entry name" value="BIOGENESIS OF LYSOSOME-RELATED ORGANELLES COMPLEX 1 SUBUNIT 2"/>
    <property type="match status" value="1"/>
</dbReference>